<keyword evidence="2" id="KW-1185">Reference proteome</keyword>
<accession>A0ACC2JSA3</accession>
<sequence length="385" mass="42973">MLNQPTPTLVPHPTMARTSRPNLIDNNVPARYLARRVHPSDNQQTSLILEALRNFDSSQYARPNSHTRDVDSPNRARSSSVHAHHRGLFAPLAQPLASRPMSVPQPSQYLLPSMSSIMGRDFAYARHNPNHYMAQSAGNNHSLPPPPAAPTSHRQMPSGGSRVSRNYQGDPDLPANQSADIPDELNTAVWITNLPPNVNHKMLLNAVRNCGKIFAAVINGPEPGHITAASKLVFFDVEGAKNLLRQACEGRFIVGRYIPRVRYNRIRSAAKDPCPNSRVLHIKGPSSIVNYLYLRSLFSGEHITWQDEEVSTDIQTETHTCLEWRFGSYRCQAEAARAIIERRKKKVVDVTLEEFRLWQSVTVAWGVDPCAPPPSKGSFCLHVLL</sequence>
<dbReference type="Proteomes" id="UP001153332">
    <property type="component" value="Unassembled WGS sequence"/>
</dbReference>
<reference evidence="1" key="1">
    <citation type="submission" date="2022-12" db="EMBL/GenBank/DDBJ databases">
        <title>Genome Sequence of Lasiodiplodia mahajangana.</title>
        <authorList>
            <person name="Buettner E."/>
        </authorList>
    </citation>
    <scope>NUCLEOTIDE SEQUENCE</scope>
    <source>
        <strain evidence="1">VT137</strain>
    </source>
</reference>
<protein>
    <submittedName>
        <fullName evidence="1">Uncharacterized protein</fullName>
    </submittedName>
</protein>
<gene>
    <name evidence="1" type="ORF">O1611_g3280</name>
</gene>
<comment type="caution">
    <text evidence="1">The sequence shown here is derived from an EMBL/GenBank/DDBJ whole genome shotgun (WGS) entry which is preliminary data.</text>
</comment>
<evidence type="ECO:0000313" key="1">
    <source>
        <dbReference type="EMBL" id="KAJ8130355.1"/>
    </source>
</evidence>
<organism evidence="1 2">
    <name type="scientific">Lasiodiplodia mahajangana</name>
    <dbReference type="NCBI Taxonomy" id="1108764"/>
    <lineage>
        <taxon>Eukaryota</taxon>
        <taxon>Fungi</taxon>
        <taxon>Dikarya</taxon>
        <taxon>Ascomycota</taxon>
        <taxon>Pezizomycotina</taxon>
        <taxon>Dothideomycetes</taxon>
        <taxon>Dothideomycetes incertae sedis</taxon>
        <taxon>Botryosphaeriales</taxon>
        <taxon>Botryosphaeriaceae</taxon>
        <taxon>Lasiodiplodia</taxon>
    </lineage>
</organism>
<name>A0ACC2JSA3_9PEZI</name>
<dbReference type="EMBL" id="JAPUUL010000519">
    <property type="protein sequence ID" value="KAJ8130355.1"/>
    <property type="molecule type" value="Genomic_DNA"/>
</dbReference>
<proteinExistence type="predicted"/>
<evidence type="ECO:0000313" key="2">
    <source>
        <dbReference type="Proteomes" id="UP001153332"/>
    </source>
</evidence>